<dbReference type="SUPFAM" id="SSF53474">
    <property type="entry name" value="alpha/beta-Hydrolases"/>
    <property type="match status" value="1"/>
</dbReference>
<dbReference type="GO" id="GO:0016787">
    <property type="term" value="F:hydrolase activity"/>
    <property type="evidence" value="ECO:0007669"/>
    <property type="project" value="UniProtKB-KW"/>
</dbReference>
<dbReference type="Pfam" id="PF20434">
    <property type="entry name" value="BD-FAE"/>
    <property type="match status" value="1"/>
</dbReference>
<sequence>MNTCALATPFVLGLLAVAVPLDTTSLLNSATDWTLRRQGLLGDRRVSQAYGSHDRQRADVYLPPEGLQAPAGGWPMVVFFYGGSWRSGERGDYAFVGRSLAARGMVVVVADYRLHPEVRYPEFIEDSAQAVAWAWQQAGEWQVNRRRVFVMGHSAGAYNAAMVALDARWLAQHNLQPSVLAGFIGLAGPYNFLPLRVDSLKPVFGFPQTPADSQPVLHAHASAPPSWLFTAAADSFVSATLNTDSLAYRLRSVGAQVETRSMPRTSHITLVAALASPMRWLSPVLDEVSGIVVGEPLAEPGLLTQP</sequence>
<evidence type="ECO:0000313" key="5">
    <source>
        <dbReference type="Proteomes" id="UP000294593"/>
    </source>
</evidence>
<evidence type="ECO:0000313" key="4">
    <source>
        <dbReference type="EMBL" id="TDP80812.1"/>
    </source>
</evidence>
<organism evidence="4 5">
    <name type="scientific">Aquabacterium commune</name>
    <dbReference type="NCBI Taxonomy" id="70586"/>
    <lineage>
        <taxon>Bacteria</taxon>
        <taxon>Pseudomonadati</taxon>
        <taxon>Pseudomonadota</taxon>
        <taxon>Betaproteobacteria</taxon>
        <taxon>Burkholderiales</taxon>
        <taxon>Aquabacterium</taxon>
    </lineage>
</organism>
<reference evidence="4 5" key="1">
    <citation type="submission" date="2019-03" db="EMBL/GenBank/DDBJ databases">
        <title>Genomic Encyclopedia of Type Strains, Phase IV (KMG-IV): sequencing the most valuable type-strain genomes for metagenomic binning, comparative biology and taxonomic classification.</title>
        <authorList>
            <person name="Goeker M."/>
        </authorList>
    </citation>
    <scope>NUCLEOTIDE SEQUENCE [LARGE SCALE GENOMIC DNA]</scope>
    <source>
        <strain evidence="4 5">DSM 11901</strain>
    </source>
</reference>
<feature type="domain" description="BD-FAE-like" evidence="3">
    <location>
        <begin position="59"/>
        <end position="168"/>
    </location>
</feature>
<keyword evidence="5" id="KW-1185">Reference proteome</keyword>
<keyword evidence="1" id="KW-0378">Hydrolase</keyword>
<evidence type="ECO:0000256" key="1">
    <source>
        <dbReference type="ARBA" id="ARBA00022801"/>
    </source>
</evidence>
<keyword evidence="2" id="KW-0732">Signal</keyword>
<name>A0A4R6R4W3_9BURK</name>
<proteinExistence type="predicted"/>
<dbReference type="PANTHER" id="PTHR48081">
    <property type="entry name" value="AB HYDROLASE SUPERFAMILY PROTEIN C4A8.06C"/>
    <property type="match status" value="1"/>
</dbReference>
<dbReference type="Proteomes" id="UP000294593">
    <property type="component" value="Unassembled WGS sequence"/>
</dbReference>
<dbReference type="Gene3D" id="3.40.50.1820">
    <property type="entry name" value="alpha/beta hydrolase"/>
    <property type="match status" value="1"/>
</dbReference>
<evidence type="ECO:0000256" key="2">
    <source>
        <dbReference type="SAM" id="SignalP"/>
    </source>
</evidence>
<gene>
    <name evidence="4" type="ORF">EV672_11027</name>
</gene>
<dbReference type="InterPro" id="IPR029058">
    <property type="entry name" value="AB_hydrolase_fold"/>
</dbReference>
<evidence type="ECO:0000259" key="3">
    <source>
        <dbReference type="Pfam" id="PF20434"/>
    </source>
</evidence>
<comment type="caution">
    <text evidence="4">The sequence shown here is derived from an EMBL/GenBank/DDBJ whole genome shotgun (WGS) entry which is preliminary data.</text>
</comment>
<dbReference type="RefSeq" id="WP_133610754.1">
    <property type="nucleotide sequence ID" value="NZ_JBASTO010000025.1"/>
</dbReference>
<protein>
    <submittedName>
        <fullName evidence="4">Acetyl esterase/lipase</fullName>
    </submittedName>
</protein>
<dbReference type="PANTHER" id="PTHR48081:SF9">
    <property type="entry name" value="CARBOXYLESTERASE"/>
    <property type="match status" value="1"/>
</dbReference>
<feature type="chain" id="PRO_5020407693" evidence="2">
    <location>
        <begin position="19"/>
        <end position="306"/>
    </location>
</feature>
<dbReference type="EMBL" id="SNXW01000010">
    <property type="protein sequence ID" value="TDP80812.1"/>
    <property type="molecule type" value="Genomic_DNA"/>
</dbReference>
<dbReference type="InterPro" id="IPR049492">
    <property type="entry name" value="BD-FAE-like_dom"/>
</dbReference>
<dbReference type="OrthoDB" id="9771666at2"/>
<accession>A0A4R6R4W3</accession>
<dbReference type="InterPro" id="IPR050300">
    <property type="entry name" value="GDXG_lipolytic_enzyme"/>
</dbReference>
<dbReference type="AlphaFoldDB" id="A0A4R6R4W3"/>
<feature type="signal peptide" evidence="2">
    <location>
        <begin position="1"/>
        <end position="18"/>
    </location>
</feature>